<comment type="caution">
    <text evidence="1">The sequence shown here is derived from an EMBL/GenBank/DDBJ whole genome shotgun (WGS) entry which is preliminary data.</text>
</comment>
<name>A0A0C2I9S3_THEKT</name>
<evidence type="ECO:0000313" key="2">
    <source>
        <dbReference type="Proteomes" id="UP000031668"/>
    </source>
</evidence>
<keyword evidence="2" id="KW-1185">Reference proteome</keyword>
<reference evidence="1 2" key="1">
    <citation type="journal article" date="2014" name="Genome Biol. Evol.">
        <title>The genome of the myxosporean Thelohanellus kitauei shows adaptations to nutrient acquisition within its fish host.</title>
        <authorList>
            <person name="Yang Y."/>
            <person name="Xiong J."/>
            <person name="Zhou Z."/>
            <person name="Huo F."/>
            <person name="Miao W."/>
            <person name="Ran C."/>
            <person name="Liu Y."/>
            <person name="Zhang J."/>
            <person name="Feng J."/>
            <person name="Wang M."/>
            <person name="Wang M."/>
            <person name="Wang L."/>
            <person name="Yao B."/>
        </authorList>
    </citation>
    <scope>NUCLEOTIDE SEQUENCE [LARGE SCALE GENOMIC DNA]</scope>
    <source>
        <strain evidence="1">Wuqing</strain>
    </source>
</reference>
<gene>
    <name evidence="1" type="ORF">RF11_15467</name>
</gene>
<proteinExistence type="predicted"/>
<dbReference type="EMBL" id="JWZT01005152">
    <property type="protein sequence ID" value="KII62008.1"/>
    <property type="molecule type" value="Genomic_DNA"/>
</dbReference>
<organism evidence="1 2">
    <name type="scientific">Thelohanellus kitauei</name>
    <name type="common">Myxosporean</name>
    <dbReference type="NCBI Taxonomy" id="669202"/>
    <lineage>
        <taxon>Eukaryota</taxon>
        <taxon>Metazoa</taxon>
        <taxon>Cnidaria</taxon>
        <taxon>Myxozoa</taxon>
        <taxon>Myxosporea</taxon>
        <taxon>Bivalvulida</taxon>
        <taxon>Platysporina</taxon>
        <taxon>Myxobolidae</taxon>
        <taxon>Thelohanellus</taxon>
    </lineage>
</organism>
<protein>
    <submittedName>
        <fullName evidence="1">Uncharacterized protein</fullName>
    </submittedName>
</protein>
<dbReference type="AlphaFoldDB" id="A0A0C2I9S3"/>
<sequence length="109" mass="12221">MLLLPIESQSLEEVSAVLPKKYQNTLRIQVKELTKRIEARSSLEVFQMHQCVSVESLNKIDDPARCSKCGCMNYNTSDCSGPIKCFNSGESNHSSRICLKIIITTVDLL</sequence>
<accession>A0A0C2I9S3</accession>
<dbReference type="Proteomes" id="UP000031668">
    <property type="component" value="Unassembled WGS sequence"/>
</dbReference>
<evidence type="ECO:0000313" key="1">
    <source>
        <dbReference type="EMBL" id="KII62008.1"/>
    </source>
</evidence>